<dbReference type="Proteomes" id="UP000695007">
    <property type="component" value="Unplaced"/>
</dbReference>
<evidence type="ECO:0000313" key="3">
    <source>
        <dbReference type="RefSeq" id="XP_011496917.1"/>
    </source>
</evidence>
<sequence length="346" mass="38859">MPKIYFSGLNASKLIHENNFHNPGTVLAIDKFISLSYDDITDIEIGWDYILIWKNNDLYISGKIVTNESNKLNRLLKIPEHTNLKFKQAIAGSENVTILTNDNCIWMYNIYNETWKKVKIFISSVSEVEKEYVIKIAQGRCTVALTNLGRILNIPISVNNPEVVKFIDVACGYDHVILLTEKGDVYTTGMGTRGQLGHGDLEDCDKPKLVEAITGLKIVQISAGGWHNAVISNQGDLYTWGWNNQGQLGQPNIENIVAVPTIVDFANEIEEKDYNVTKVECGSTFTICITDTGELWGSGSNKYGQLGLLRKNIFVSKLFIPLNINYCNLPIKDFKCREWSCCIFTG</sequence>
<evidence type="ECO:0000313" key="2">
    <source>
        <dbReference type="Proteomes" id="UP000695007"/>
    </source>
</evidence>
<reference evidence="3" key="1">
    <citation type="submission" date="2025-08" db="UniProtKB">
        <authorList>
            <consortium name="RefSeq"/>
        </authorList>
    </citation>
    <scope>IDENTIFICATION</scope>
</reference>
<dbReference type="Pfam" id="PF00415">
    <property type="entry name" value="RCC1"/>
    <property type="match status" value="2"/>
</dbReference>
<dbReference type="PANTHER" id="PTHR46849">
    <property type="entry name" value="RCC1 DOMAIN-CONTAINING PROTEIN 1"/>
    <property type="match status" value="1"/>
</dbReference>
<keyword evidence="2" id="KW-1185">Reference proteome</keyword>
<dbReference type="AlphaFoldDB" id="A0AAJ6YF42"/>
<dbReference type="PANTHER" id="PTHR46849:SF1">
    <property type="entry name" value="RCC1 DOMAIN-CONTAINING PROTEIN 1"/>
    <property type="match status" value="1"/>
</dbReference>
<dbReference type="KEGG" id="csol:105361438"/>
<gene>
    <name evidence="3" type="primary">LOC105361438</name>
</gene>
<dbReference type="SUPFAM" id="SSF50985">
    <property type="entry name" value="RCC1/BLIP-II"/>
    <property type="match status" value="1"/>
</dbReference>
<feature type="repeat" description="RCC1" evidence="1">
    <location>
        <begin position="235"/>
        <end position="292"/>
    </location>
</feature>
<dbReference type="InterPro" id="IPR009091">
    <property type="entry name" value="RCC1/BLIP-II"/>
</dbReference>
<dbReference type="Gene3D" id="2.130.10.30">
    <property type="entry name" value="Regulator of chromosome condensation 1/beta-lactamase-inhibitor protein II"/>
    <property type="match status" value="1"/>
</dbReference>
<feature type="repeat" description="RCC1" evidence="1">
    <location>
        <begin position="183"/>
        <end position="234"/>
    </location>
</feature>
<dbReference type="GeneID" id="105361438"/>
<dbReference type="RefSeq" id="XP_011496917.1">
    <property type="nucleotide sequence ID" value="XM_011498615.1"/>
</dbReference>
<dbReference type="PROSITE" id="PS50012">
    <property type="entry name" value="RCC1_3"/>
    <property type="match status" value="2"/>
</dbReference>
<dbReference type="PRINTS" id="PR00633">
    <property type="entry name" value="RCCNDNSATION"/>
</dbReference>
<proteinExistence type="predicted"/>
<accession>A0AAJ6YF42</accession>
<name>A0AAJ6YF42_9HYME</name>
<evidence type="ECO:0000256" key="1">
    <source>
        <dbReference type="PROSITE-ProRule" id="PRU00235"/>
    </source>
</evidence>
<dbReference type="InterPro" id="IPR000408">
    <property type="entry name" value="Reg_chr_condens"/>
</dbReference>
<organism evidence="2 3">
    <name type="scientific">Ceratosolen solmsi marchali</name>
    <dbReference type="NCBI Taxonomy" id="326594"/>
    <lineage>
        <taxon>Eukaryota</taxon>
        <taxon>Metazoa</taxon>
        <taxon>Ecdysozoa</taxon>
        <taxon>Arthropoda</taxon>
        <taxon>Hexapoda</taxon>
        <taxon>Insecta</taxon>
        <taxon>Pterygota</taxon>
        <taxon>Neoptera</taxon>
        <taxon>Endopterygota</taxon>
        <taxon>Hymenoptera</taxon>
        <taxon>Apocrita</taxon>
        <taxon>Proctotrupomorpha</taxon>
        <taxon>Chalcidoidea</taxon>
        <taxon>Agaonidae</taxon>
        <taxon>Agaoninae</taxon>
        <taxon>Ceratosolen</taxon>
    </lineage>
</organism>
<protein>
    <submittedName>
        <fullName evidence="3">X-linked retinitis pigmentosa GTPase regulator</fullName>
    </submittedName>
</protein>
<dbReference type="InterPro" id="IPR052830">
    <property type="entry name" value="RCC1_domain-containing"/>
</dbReference>